<keyword evidence="3" id="KW-0963">Cytoplasm</keyword>
<evidence type="ECO:0000256" key="1">
    <source>
        <dbReference type="ARBA" id="ARBA00001232"/>
    </source>
</evidence>
<accession>A0A0F9PBG9</accession>
<dbReference type="InterPro" id="IPR003664">
    <property type="entry name" value="FA_synthesis"/>
</dbReference>
<organism evidence="11">
    <name type="scientific">marine sediment metagenome</name>
    <dbReference type="NCBI Taxonomy" id="412755"/>
    <lineage>
        <taxon>unclassified sequences</taxon>
        <taxon>metagenomes</taxon>
        <taxon>ecological metagenomes</taxon>
    </lineage>
</organism>
<dbReference type="SUPFAM" id="SSF53659">
    <property type="entry name" value="Isocitrate/Isopropylmalate dehydrogenase-like"/>
    <property type="match status" value="1"/>
</dbReference>
<reference evidence="11" key="1">
    <citation type="journal article" date="2015" name="Nature">
        <title>Complex archaea that bridge the gap between prokaryotes and eukaryotes.</title>
        <authorList>
            <person name="Spang A."/>
            <person name="Saw J.H."/>
            <person name="Jorgensen S.L."/>
            <person name="Zaremba-Niedzwiedzka K."/>
            <person name="Martijn J."/>
            <person name="Lind A.E."/>
            <person name="van Eijk R."/>
            <person name="Schleper C."/>
            <person name="Guy L."/>
            <person name="Ettema T.J."/>
        </authorList>
    </citation>
    <scope>NUCLEOTIDE SEQUENCE</scope>
</reference>
<gene>
    <name evidence="11" type="ORF">LCGC14_0921190</name>
</gene>
<evidence type="ECO:0000256" key="9">
    <source>
        <dbReference type="ARBA" id="ARBA00024069"/>
    </source>
</evidence>
<dbReference type="PANTHER" id="PTHR30100:SF1">
    <property type="entry name" value="PHOSPHATE ACYLTRANSFERASE"/>
    <property type="match status" value="1"/>
</dbReference>
<name>A0A0F9PBG9_9ZZZZ</name>
<dbReference type="GO" id="GO:0008654">
    <property type="term" value="P:phospholipid biosynthetic process"/>
    <property type="evidence" value="ECO:0007669"/>
    <property type="project" value="UniProtKB-KW"/>
</dbReference>
<proteinExistence type="inferred from homology"/>
<evidence type="ECO:0000256" key="8">
    <source>
        <dbReference type="ARBA" id="ARBA00023264"/>
    </source>
</evidence>
<dbReference type="GO" id="GO:0005737">
    <property type="term" value="C:cytoplasm"/>
    <property type="evidence" value="ECO:0007669"/>
    <property type="project" value="UniProtKB-SubCell"/>
</dbReference>
<evidence type="ECO:0000256" key="5">
    <source>
        <dbReference type="ARBA" id="ARBA00022679"/>
    </source>
</evidence>
<dbReference type="AlphaFoldDB" id="A0A0F9PBG9"/>
<dbReference type="EMBL" id="LAZR01003112">
    <property type="protein sequence ID" value="KKN21852.1"/>
    <property type="molecule type" value="Genomic_DNA"/>
</dbReference>
<evidence type="ECO:0000313" key="11">
    <source>
        <dbReference type="EMBL" id="KKN21852.1"/>
    </source>
</evidence>
<dbReference type="HAMAP" id="MF_00019">
    <property type="entry name" value="PlsX"/>
    <property type="match status" value="1"/>
</dbReference>
<evidence type="ECO:0000256" key="6">
    <source>
        <dbReference type="ARBA" id="ARBA00023098"/>
    </source>
</evidence>
<evidence type="ECO:0000256" key="4">
    <source>
        <dbReference type="ARBA" id="ARBA00022516"/>
    </source>
</evidence>
<keyword evidence="8" id="KW-1208">Phospholipid metabolism</keyword>
<dbReference type="Gene3D" id="3.40.718.10">
    <property type="entry name" value="Isopropylmalate Dehydrogenase"/>
    <property type="match status" value="1"/>
</dbReference>
<keyword evidence="5" id="KW-0808">Transferase</keyword>
<evidence type="ECO:0000256" key="10">
    <source>
        <dbReference type="ARBA" id="ARBA00046608"/>
    </source>
</evidence>
<dbReference type="InterPro" id="IPR012281">
    <property type="entry name" value="Phospholipid_synth_PlsX-like"/>
</dbReference>
<keyword evidence="6" id="KW-0443">Lipid metabolism</keyword>
<comment type="caution">
    <text evidence="11">The sequence shown here is derived from an EMBL/GenBank/DDBJ whole genome shotgun (WGS) entry which is preliminary data.</text>
</comment>
<evidence type="ECO:0000256" key="3">
    <source>
        <dbReference type="ARBA" id="ARBA00022490"/>
    </source>
</evidence>
<keyword evidence="7" id="KW-0594">Phospholipid biosynthesis</keyword>
<comment type="catalytic activity">
    <reaction evidence="1">
        <text>a fatty acyl-[ACP] + phosphate = an acyl phosphate + holo-[ACP]</text>
        <dbReference type="Rhea" id="RHEA:42292"/>
        <dbReference type="Rhea" id="RHEA-COMP:9685"/>
        <dbReference type="Rhea" id="RHEA-COMP:14125"/>
        <dbReference type="ChEBI" id="CHEBI:43474"/>
        <dbReference type="ChEBI" id="CHEBI:59918"/>
        <dbReference type="ChEBI" id="CHEBI:64479"/>
        <dbReference type="ChEBI" id="CHEBI:138651"/>
        <dbReference type="EC" id="2.3.1.274"/>
    </reaction>
</comment>
<sequence>MRIAVDAMGGDSAPSEIVKGAVNAARKFSNHEIILVGDQKKIHNELDVFGTTPNNISVVHSSQVVGMNESATIAVRKKIDSSITKSVKLVAKKEADAVVSAGNTGATVAAATLFLRTLEGVKRPGIGVTIPTFHGVCVVMDAGANIKCKPAHLLQYGIMASVFCKYILNIEKPRVGLLNIGEEDAKGNDLVKEAFTLLSSSPLNFIGNAEGRDVFDGKFDIVVCEGFVGNVLLKFAEGLTISLLSAFVSEAKKNTLTRIGIWLCKPTLKQLRSKNDYSEYGGVPLLGIDGICIIAHGRSDSKAIQNAIREAIQFRKYQVNKHIVSGVERADSSLVTAIQRDNFPNLN</sequence>
<dbReference type="NCBIfam" id="TIGR00182">
    <property type="entry name" value="plsX"/>
    <property type="match status" value="1"/>
</dbReference>
<dbReference type="GO" id="GO:0043811">
    <property type="term" value="F:phosphate:acyl-[acyl carrier protein] acyltransferase activity"/>
    <property type="evidence" value="ECO:0007669"/>
    <property type="project" value="UniProtKB-EC"/>
</dbReference>
<evidence type="ECO:0000256" key="2">
    <source>
        <dbReference type="ARBA" id="ARBA00004496"/>
    </source>
</evidence>
<dbReference type="GO" id="GO:0006633">
    <property type="term" value="P:fatty acid biosynthetic process"/>
    <property type="evidence" value="ECO:0007669"/>
    <property type="project" value="InterPro"/>
</dbReference>
<comment type="subunit">
    <text evidence="10">Homodimer. Probably interacts with PlsY.</text>
</comment>
<dbReference type="Pfam" id="PF02504">
    <property type="entry name" value="FA_synthesis"/>
    <property type="match status" value="1"/>
</dbReference>
<comment type="subcellular location">
    <subcellularLocation>
        <location evidence="2">Cytoplasm</location>
    </subcellularLocation>
</comment>
<protein>
    <recommendedName>
        <fullName evidence="9">phosphate acyltransferase</fullName>
        <ecNumber evidence="9">2.3.1.274</ecNumber>
    </recommendedName>
</protein>
<evidence type="ECO:0000256" key="7">
    <source>
        <dbReference type="ARBA" id="ARBA00023209"/>
    </source>
</evidence>
<dbReference type="PIRSF" id="PIRSF002465">
    <property type="entry name" value="Phsphlp_syn_PlsX"/>
    <property type="match status" value="1"/>
</dbReference>
<dbReference type="PANTHER" id="PTHR30100">
    <property type="entry name" value="FATTY ACID/PHOSPHOLIPID SYNTHESIS PROTEIN PLSX"/>
    <property type="match status" value="1"/>
</dbReference>
<keyword evidence="4" id="KW-0444">Lipid biosynthesis</keyword>
<dbReference type="EC" id="2.3.1.274" evidence="9"/>